<accession>A0ABV8QYC2</accession>
<reference evidence="3" key="1">
    <citation type="journal article" date="2019" name="Int. J. Syst. Evol. Microbiol.">
        <title>The Global Catalogue of Microorganisms (GCM) 10K type strain sequencing project: providing services to taxonomists for standard genome sequencing and annotation.</title>
        <authorList>
            <consortium name="The Broad Institute Genomics Platform"/>
            <consortium name="The Broad Institute Genome Sequencing Center for Infectious Disease"/>
            <person name="Wu L."/>
            <person name="Ma J."/>
        </authorList>
    </citation>
    <scope>NUCLEOTIDE SEQUENCE [LARGE SCALE GENOMIC DNA]</scope>
    <source>
        <strain evidence="3">CECT 8289</strain>
    </source>
</reference>
<feature type="transmembrane region" description="Helical" evidence="1">
    <location>
        <begin position="44"/>
        <end position="63"/>
    </location>
</feature>
<protein>
    <submittedName>
        <fullName evidence="2">Uncharacterized protein</fullName>
    </submittedName>
</protein>
<organism evidence="2 3">
    <name type="scientific">Ferruginibacter yonginensis</name>
    <dbReference type="NCBI Taxonomy" id="1310416"/>
    <lineage>
        <taxon>Bacteria</taxon>
        <taxon>Pseudomonadati</taxon>
        <taxon>Bacteroidota</taxon>
        <taxon>Chitinophagia</taxon>
        <taxon>Chitinophagales</taxon>
        <taxon>Chitinophagaceae</taxon>
        <taxon>Ferruginibacter</taxon>
    </lineage>
</organism>
<gene>
    <name evidence="2" type="ORF">ACFOWM_13925</name>
</gene>
<feature type="transmembrane region" description="Helical" evidence="1">
    <location>
        <begin position="6"/>
        <end position="32"/>
    </location>
</feature>
<keyword evidence="1" id="KW-0472">Membrane</keyword>
<comment type="caution">
    <text evidence="2">The sequence shown here is derived from an EMBL/GenBank/DDBJ whole genome shotgun (WGS) entry which is preliminary data.</text>
</comment>
<dbReference type="EMBL" id="JBHSCZ010000013">
    <property type="protein sequence ID" value="MFC4263984.1"/>
    <property type="molecule type" value="Genomic_DNA"/>
</dbReference>
<feature type="transmembrane region" description="Helical" evidence="1">
    <location>
        <begin position="75"/>
        <end position="96"/>
    </location>
</feature>
<evidence type="ECO:0000313" key="3">
    <source>
        <dbReference type="Proteomes" id="UP001595907"/>
    </source>
</evidence>
<keyword evidence="1" id="KW-0812">Transmembrane</keyword>
<sequence length="106" mass="11957">MNTIIISLILISVAIAFVASIISGLIKVIFFLKQKDTYRDILKFGLLGEVVGLLIMFVVWTVYRQEINNWAEPESIIAIPFYLMLVGQLTGLIIALRNRQKLKSAC</sequence>
<dbReference type="RefSeq" id="WP_379711223.1">
    <property type="nucleotide sequence ID" value="NZ_JBHSCZ010000013.1"/>
</dbReference>
<keyword evidence="3" id="KW-1185">Reference proteome</keyword>
<name>A0ABV8QYC2_9BACT</name>
<keyword evidence="1" id="KW-1133">Transmembrane helix</keyword>
<evidence type="ECO:0000313" key="2">
    <source>
        <dbReference type="EMBL" id="MFC4263984.1"/>
    </source>
</evidence>
<proteinExistence type="predicted"/>
<dbReference type="Proteomes" id="UP001595907">
    <property type="component" value="Unassembled WGS sequence"/>
</dbReference>
<evidence type="ECO:0000256" key="1">
    <source>
        <dbReference type="SAM" id="Phobius"/>
    </source>
</evidence>